<keyword evidence="5" id="KW-0997">Cell inner membrane</keyword>
<dbReference type="SUPFAM" id="SSF161098">
    <property type="entry name" value="MetI-like"/>
    <property type="match status" value="1"/>
</dbReference>
<dbReference type="CDD" id="cd06261">
    <property type="entry name" value="TM_PBP2"/>
    <property type="match status" value="1"/>
</dbReference>
<evidence type="ECO:0000313" key="13">
    <source>
        <dbReference type="Proteomes" id="UP001377692"/>
    </source>
</evidence>
<keyword evidence="3 10" id="KW-0813">Transport</keyword>
<dbReference type="NCBIfam" id="TIGR01726">
    <property type="entry name" value="HEQRo_perm_3TM"/>
    <property type="match status" value="1"/>
</dbReference>
<dbReference type="InterPro" id="IPR010065">
    <property type="entry name" value="AA_ABC_transptr_permease_3TM"/>
</dbReference>
<dbReference type="PROSITE" id="PS50928">
    <property type="entry name" value="ABC_TM1"/>
    <property type="match status" value="1"/>
</dbReference>
<keyword evidence="7" id="KW-0029">Amino-acid transport</keyword>
<feature type="transmembrane region" description="Helical" evidence="10">
    <location>
        <begin position="61"/>
        <end position="84"/>
    </location>
</feature>
<keyword evidence="4" id="KW-1003">Cell membrane</keyword>
<dbReference type="RefSeq" id="WP_186679920.1">
    <property type="nucleotide sequence ID" value="NZ_JABWRY020000001.1"/>
</dbReference>
<evidence type="ECO:0000256" key="6">
    <source>
        <dbReference type="ARBA" id="ARBA00022692"/>
    </source>
</evidence>
<feature type="domain" description="ABC transmembrane type-1" evidence="11">
    <location>
        <begin position="25"/>
        <end position="224"/>
    </location>
</feature>
<dbReference type="Pfam" id="PF00528">
    <property type="entry name" value="BPD_transp_1"/>
    <property type="match status" value="1"/>
</dbReference>
<name>A0ABU8RCY1_9PSED</name>
<evidence type="ECO:0000256" key="8">
    <source>
        <dbReference type="ARBA" id="ARBA00022989"/>
    </source>
</evidence>
<evidence type="ECO:0000256" key="10">
    <source>
        <dbReference type="RuleBase" id="RU363032"/>
    </source>
</evidence>
<evidence type="ECO:0000256" key="2">
    <source>
        <dbReference type="ARBA" id="ARBA00010072"/>
    </source>
</evidence>
<dbReference type="PANTHER" id="PTHR30133">
    <property type="entry name" value="CATIONIC AMINO ACID TRANSPORTER, MEMBRANE COMPONENT"/>
    <property type="match status" value="1"/>
</dbReference>
<feature type="transmembrane region" description="Helical" evidence="10">
    <location>
        <begin position="202"/>
        <end position="224"/>
    </location>
</feature>
<comment type="caution">
    <text evidence="12">The sequence shown here is derived from an EMBL/GenBank/DDBJ whole genome shotgun (WGS) entry which is preliminary data.</text>
</comment>
<keyword evidence="6 10" id="KW-0812">Transmembrane</keyword>
<evidence type="ECO:0000313" key="12">
    <source>
        <dbReference type="EMBL" id="MEJ5907675.1"/>
    </source>
</evidence>
<evidence type="ECO:0000256" key="4">
    <source>
        <dbReference type="ARBA" id="ARBA00022475"/>
    </source>
</evidence>
<dbReference type="Proteomes" id="UP001377692">
    <property type="component" value="Unassembled WGS sequence"/>
</dbReference>
<dbReference type="InterPro" id="IPR035906">
    <property type="entry name" value="MetI-like_sf"/>
</dbReference>
<dbReference type="Gene3D" id="1.10.3720.10">
    <property type="entry name" value="MetI-like"/>
    <property type="match status" value="1"/>
</dbReference>
<keyword evidence="9 10" id="KW-0472">Membrane</keyword>
<dbReference type="InterPro" id="IPR000515">
    <property type="entry name" value="MetI-like"/>
</dbReference>
<comment type="similarity">
    <text evidence="2">Belongs to the binding-protein-dependent transport system permease family. HisMQ subfamily.</text>
</comment>
<keyword evidence="8 10" id="KW-1133">Transmembrane helix</keyword>
<keyword evidence="13" id="KW-1185">Reference proteome</keyword>
<sequence>MEWFSEHVSGLFDLSGYGLLILHGVQVTLALAVLSLALCCLLGGLGALAKLSDVAFLRWLGSAYTTLVRCVPDLLLMLIVFYGLQTVVANLGDALGIGYINLDPFMTGVVTLGFIYGAYFAETFRGAIIAIPPGQVEAAKAYGLSSTKVFTLVIFAQMMRHAIPGLGNNWLVLLKATALVSIIGLSDLVEAAQSAGKATFRMFFFLILCGLVYLLITALSGWLLNWLEKRYSVAFVRSAV</sequence>
<dbReference type="EMBL" id="JBBHLD010000031">
    <property type="protein sequence ID" value="MEJ5907675.1"/>
    <property type="molecule type" value="Genomic_DNA"/>
</dbReference>
<evidence type="ECO:0000256" key="1">
    <source>
        <dbReference type="ARBA" id="ARBA00004429"/>
    </source>
</evidence>
<dbReference type="PANTHER" id="PTHR30133:SF1">
    <property type="entry name" value="HISTIDINE TRANSPORT SYSTEM PERMEASE PROTEIN HISQ"/>
    <property type="match status" value="1"/>
</dbReference>
<dbReference type="InterPro" id="IPR051613">
    <property type="entry name" value="ABC_transp_permease_HisMQ"/>
</dbReference>
<evidence type="ECO:0000256" key="9">
    <source>
        <dbReference type="ARBA" id="ARBA00023136"/>
    </source>
</evidence>
<comment type="subcellular location">
    <subcellularLocation>
        <location evidence="1">Cell inner membrane</location>
        <topology evidence="1">Multi-pass membrane protein</topology>
    </subcellularLocation>
    <subcellularLocation>
        <location evidence="10">Cell membrane</location>
        <topology evidence="10">Multi-pass membrane protein</topology>
    </subcellularLocation>
</comment>
<evidence type="ECO:0000256" key="7">
    <source>
        <dbReference type="ARBA" id="ARBA00022970"/>
    </source>
</evidence>
<feature type="transmembrane region" description="Helical" evidence="10">
    <location>
        <begin position="20"/>
        <end position="49"/>
    </location>
</feature>
<evidence type="ECO:0000256" key="3">
    <source>
        <dbReference type="ARBA" id="ARBA00022448"/>
    </source>
</evidence>
<reference evidence="12 13" key="1">
    <citation type="submission" date="2024-02" db="EMBL/GenBank/DDBJ databases">
        <title>Identification of pathogenicity and growth-promoting functions of Pseudomonas putida variants.</title>
        <authorList>
            <person name="Sun J."/>
        </authorList>
    </citation>
    <scope>NUCLEOTIDE SEQUENCE [LARGE SCALE GENOMIC DNA]</scope>
    <source>
        <strain evidence="12 13">A04</strain>
    </source>
</reference>
<feature type="transmembrane region" description="Helical" evidence="10">
    <location>
        <begin position="104"/>
        <end position="121"/>
    </location>
</feature>
<accession>A0ABU8RCY1</accession>
<evidence type="ECO:0000259" key="11">
    <source>
        <dbReference type="PROSITE" id="PS50928"/>
    </source>
</evidence>
<feature type="transmembrane region" description="Helical" evidence="10">
    <location>
        <begin position="170"/>
        <end position="190"/>
    </location>
</feature>
<gene>
    <name evidence="12" type="ORF">V7V80_23590</name>
</gene>
<organism evidence="12 13">
    <name type="scientific">Pseudomonas kermanshahensis</name>
    <dbReference type="NCBI Taxonomy" id="2745482"/>
    <lineage>
        <taxon>Bacteria</taxon>
        <taxon>Pseudomonadati</taxon>
        <taxon>Pseudomonadota</taxon>
        <taxon>Gammaproteobacteria</taxon>
        <taxon>Pseudomonadales</taxon>
        <taxon>Pseudomonadaceae</taxon>
        <taxon>Pseudomonas</taxon>
    </lineage>
</organism>
<evidence type="ECO:0000256" key="5">
    <source>
        <dbReference type="ARBA" id="ARBA00022519"/>
    </source>
</evidence>
<protein>
    <submittedName>
        <fullName evidence="12">ABC transporter permease subunit</fullName>
    </submittedName>
</protein>
<proteinExistence type="inferred from homology"/>